<evidence type="ECO:0000313" key="1">
    <source>
        <dbReference type="EMBL" id="QEC63382.1"/>
    </source>
</evidence>
<keyword evidence="2" id="KW-1185">Reference proteome</keyword>
<dbReference type="EMBL" id="CP042436">
    <property type="protein sequence ID" value="QEC63382.1"/>
    <property type="molecule type" value="Genomic_DNA"/>
</dbReference>
<evidence type="ECO:0000313" key="2">
    <source>
        <dbReference type="Proteomes" id="UP000321479"/>
    </source>
</evidence>
<reference evidence="1 2" key="1">
    <citation type="journal article" date="2017" name="Curr. Microbiol.">
        <title>Mucilaginibacter ginsenosidivorans sp. nov., Isolated from Soil of Ginseng Field.</title>
        <authorList>
            <person name="Kim M.M."/>
            <person name="Siddiqi M.Z."/>
            <person name="Im W.T."/>
        </authorList>
    </citation>
    <scope>NUCLEOTIDE SEQUENCE [LARGE SCALE GENOMIC DNA]</scope>
    <source>
        <strain evidence="1 2">Gsoil 3017</strain>
    </source>
</reference>
<dbReference type="RefSeq" id="WP_147031958.1">
    <property type="nucleotide sequence ID" value="NZ_CP042436.1"/>
</dbReference>
<name>A0A5B8UWS3_9SPHI</name>
<sequence>MKKFLYVLFAAAIFAGCKKDISTVVNITPADLSHINAQLKGIWLFPIESQKIVDTTGKALAPLQYVASPALQFDGFSHVTIFQDIQTKVEGTYTLSTTNGFVYLDVTEPDGTDVNYQVLFADGQTLKLVVSQPYIYYTNSTPVSAQSISNILLKKQTGADVNGNIVRVVVKSDSSVTYSVIIAVRHAALAAPADTSIILSNRADMKGTFTYEFVGKEGDELSIDVGGDYTKTSFYAFYNGIPMAGNIGYDYQEIKTTTGWRVP</sequence>
<dbReference type="AlphaFoldDB" id="A0A5B8UWS3"/>
<proteinExistence type="predicted"/>
<protein>
    <submittedName>
        <fullName evidence="1">Uncharacterized protein</fullName>
    </submittedName>
</protein>
<gene>
    <name evidence="1" type="ORF">FRZ54_12615</name>
</gene>
<organism evidence="1 2">
    <name type="scientific">Mucilaginibacter ginsenosidivorans</name>
    <dbReference type="NCBI Taxonomy" id="398053"/>
    <lineage>
        <taxon>Bacteria</taxon>
        <taxon>Pseudomonadati</taxon>
        <taxon>Bacteroidota</taxon>
        <taxon>Sphingobacteriia</taxon>
        <taxon>Sphingobacteriales</taxon>
        <taxon>Sphingobacteriaceae</taxon>
        <taxon>Mucilaginibacter</taxon>
    </lineage>
</organism>
<dbReference type="Proteomes" id="UP000321479">
    <property type="component" value="Chromosome"/>
</dbReference>
<dbReference type="KEGG" id="mgin:FRZ54_12615"/>
<accession>A0A5B8UWS3</accession>
<dbReference type="PROSITE" id="PS51257">
    <property type="entry name" value="PROKAR_LIPOPROTEIN"/>
    <property type="match status" value="1"/>
</dbReference>